<evidence type="ECO:0000256" key="12">
    <source>
        <dbReference type="PIRNR" id="PIRNR029171"/>
    </source>
</evidence>
<evidence type="ECO:0000256" key="11">
    <source>
        <dbReference type="ARBA" id="ARBA00048461"/>
    </source>
</evidence>
<keyword evidence="14" id="KW-1185">Reference proteome</keyword>
<evidence type="ECO:0000256" key="7">
    <source>
        <dbReference type="ARBA" id="ARBA00023026"/>
    </source>
</evidence>
<dbReference type="Gene3D" id="3.40.50.1820">
    <property type="entry name" value="alpha/beta hydrolase"/>
    <property type="match status" value="1"/>
</dbReference>
<sequence length="463" mass="51176">MLFNLVLALLAFAQYALAVTHSLERRVKILSPSDDPFYQPPSGWTDKQPGDILRTRKVDLAFLEVDEYKYKEAYQLLYRTTGAYENEPSHTVATVIVPHNATSNQLVNYLIYTDANGARCAPSYTMRLGGRFANDLSLTYQQLLLSTYLDHGYIMTISDYQGPTRGFAAGRMEGRMSLDGVRATLNFERLGLKKHTKVVTHGYSGGAIASGWTAALHPTYAPEINAVGFSMGGTPANLSSTVESLDGGLFSAFALTGITGILWTYPEVMKSLKSRFTEKGATAFSFARSHCLFDTLLEYPLSRLLSDDFIRGGKRLLYEPAVKAVVEDVVLGLKKKETPTAPVYIFHGHHDEVIPYKDAAKAARQWADHGADVLFQDYTDVASGHIVSELLSIPNILFFARDRFENKSFPKGYTRKTSDNGLDDIDAAAQGIESLVSSIEDLIGKEVGEGDWKLQNDIKQHAN</sequence>
<comment type="catalytic activity">
    <reaction evidence="1">
        <text>a triacylglycerol + H2O = a diacylglycerol + a fatty acid + H(+)</text>
        <dbReference type="Rhea" id="RHEA:12044"/>
        <dbReference type="ChEBI" id="CHEBI:15377"/>
        <dbReference type="ChEBI" id="CHEBI:15378"/>
        <dbReference type="ChEBI" id="CHEBI:17855"/>
        <dbReference type="ChEBI" id="CHEBI:18035"/>
        <dbReference type="ChEBI" id="CHEBI:28868"/>
        <dbReference type="EC" id="3.1.1.3"/>
    </reaction>
</comment>
<dbReference type="GO" id="GO:0005576">
    <property type="term" value="C:extracellular region"/>
    <property type="evidence" value="ECO:0007669"/>
    <property type="project" value="UniProtKB-SubCell"/>
</dbReference>
<dbReference type="EC" id="3.1.1.3" evidence="3"/>
<proteinExistence type="inferred from homology"/>
<feature type="signal peptide" evidence="12">
    <location>
        <begin position="1"/>
        <end position="18"/>
    </location>
</feature>
<reference evidence="13" key="1">
    <citation type="submission" date="2023-02" db="EMBL/GenBank/DDBJ databases">
        <title>Mating type loci evolution in Malassezia.</title>
        <authorList>
            <person name="Coelho M.A."/>
        </authorList>
    </citation>
    <scope>NUCLEOTIDE SEQUENCE</scope>
    <source>
        <strain evidence="13">CBS 14136</strain>
    </source>
</reference>
<gene>
    <name evidence="13" type="ORF">MPSI1_003452</name>
</gene>
<evidence type="ECO:0000256" key="6">
    <source>
        <dbReference type="ARBA" id="ARBA00022963"/>
    </source>
</evidence>
<keyword evidence="5" id="KW-0378">Hydrolase</keyword>
<keyword evidence="8" id="KW-0443">Lipid metabolism</keyword>
<evidence type="ECO:0000256" key="2">
    <source>
        <dbReference type="ARBA" id="ARBA00004613"/>
    </source>
</evidence>
<dbReference type="GO" id="GO:0016042">
    <property type="term" value="P:lipid catabolic process"/>
    <property type="evidence" value="ECO:0007669"/>
    <property type="project" value="UniProtKB-UniRule"/>
</dbReference>
<dbReference type="PIRSF" id="PIRSF029171">
    <property type="entry name" value="Esterase_LipA"/>
    <property type="match status" value="1"/>
</dbReference>
<keyword evidence="4" id="KW-0964">Secreted</keyword>
<evidence type="ECO:0000256" key="5">
    <source>
        <dbReference type="ARBA" id="ARBA00022801"/>
    </source>
</evidence>
<dbReference type="InterPro" id="IPR005152">
    <property type="entry name" value="Lipase_secreted"/>
</dbReference>
<evidence type="ECO:0000256" key="3">
    <source>
        <dbReference type="ARBA" id="ARBA00013279"/>
    </source>
</evidence>
<keyword evidence="12" id="KW-0732">Signal</keyword>
<evidence type="ECO:0000313" key="13">
    <source>
        <dbReference type="EMBL" id="WFD44781.1"/>
    </source>
</evidence>
<feature type="chain" id="PRO_5041785514" description="triacylglycerol lipase" evidence="12">
    <location>
        <begin position="19"/>
        <end position="463"/>
    </location>
</feature>
<dbReference type="Proteomes" id="UP001214628">
    <property type="component" value="Chromosome 6"/>
</dbReference>
<comment type="catalytic activity">
    <reaction evidence="11">
        <text>a monoacylglycerol + H2O = glycerol + a fatty acid + H(+)</text>
        <dbReference type="Rhea" id="RHEA:15245"/>
        <dbReference type="ChEBI" id="CHEBI:15377"/>
        <dbReference type="ChEBI" id="CHEBI:15378"/>
        <dbReference type="ChEBI" id="CHEBI:17408"/>
        <dbReference type="ChEBI" id="CHEBI:17754"/>
        <dbReference type="ChEBI" id="CHEBI:28868"/>
    </reaction>
</comment>
<evidence type="ECO:0000256" key="10">
    <source>
        <dbReference type="ARBA" id="ARBA00047591"/>
    </source>
</evidence>
<dbReference type="AlphaFoldDB" id="A0AAF0F7R7"/>
<protein>
    <recommendedName>
        <fullName evidence="3">triacylglycerol lipase</fullName>
        <ecNumber evidence="3">3.1.1.3</ecNumber>
    </recommendedName>
</protein>
<dbReference type="Gene3D" id="1.10.260.130">
    <property type="match status" value="1"/>
</dbReference>
<keyword evidence="6" id="KW-0442">Lipid degradation</keyword>
<evidence type="ECO:0000256" key="9">
    <source>
        <dbReference type="ARBA" id="ARBA00043986"/>
    </source>
</evidence>
<name>A0AAF0F7R7_9BASI</name>
<dbReference type="InterPro" id="IPR029058">
    <property type="entry name" value="AB_hydrolase_fold"/>
</dbReference>
<dbReference type="Pfam" id="PF03583">
    <property type="entry name" value="LIP"/>
    <property type="match status" value="1"/>
</dbReference>
<comment type="similarity">
    <text evidence="9">Belongs to the AB hydrolase superfamily. Lipase family. Class Lip subfamily.</text>
</comment>
<comment type="subcellular location">
    <subcellularLocation>
        <location evidence="2">Secreted</location>
    </subcellularLocation>
</comment>
<comment type="catalytic activity">
    <reaction evidence="10">
        <text>a diacylglycerol + H2O = a monoacylglycerol + a fatty acid + H(+)</text>
        <dbReference type="Rhea" id="RHEA:32731"/>
        <dbReference type="ChEBI" id="CHEBI:15377"/>
        <dbReference type="ChEBI" id="CHEBI:15378"/>
        <dbReference type="ChEBI" id="CHEBI:17408"/>
        <dbReference type="ChEBI" id="CHEBI:18035"/>
        <dbReference type="ChEBI" id="CHEBI:28868"/>
    </reaction>
</comment>
<dbReference type="PANTHER" id="PTHR34853">
    <property type="match status" value="1"/>
</dbReference>
<accession>A0AAF0F7R7</accession>
<evidence type="ECO:0000256" key="1">
    <source>
        <dbReference type="ARBA" id="ARBA00001024"/>
    </source>
</evidence>
<dbReference type="GO" id="GO:0004806">
    <property type="term" value="F:triacylglycerol lipase activity"/>
    <property type="evidence" value="ECO:0007669"/>
    <property type="project" value="UniProtKB-UniRule"/>
</dbReference>
<dbReference type="SUPFAM" id="SSF53474">
    <property type="entry name" value="alpha/beta-Hydrolases"/>
    <property type="match status" value="1"/>
</dbReference>
<dbReference type="PANTHER" id="PTHR34853:SF1">
    <property type="entry name" value="LIPASE 5"/>
    <property type="match status" value="1"/>
</dbReference>
<dbReference type="EMBL" id="CP118380">
    <property type="protein sequence ID" value="WFD44781.1"/>
    <property type="molecule type" value="Genomic_DNA"/>
</dbReference>
<evidence type="ECO:0000313" key="14">
    <source>
        <dbReference type="Proteomes" id="UP001214628"/>
    </source>
</evidence>
<keyword evidence="7" id="KW-0843">Virulence</keyword>
<evidence type="ECO:0000256" key="4">
    <source>
        <dbReference type="ARBA" id="ARBA00022525"/>
    </source>
</evidence>
<evidence type="ECO:0000256" key="8">
    <source>
        <dbReference type="ARBA" id="ARBA00023098"/>
    </source>
</evidence>
<organism evidence="13 14">
    <name type="scientific">Malassezia psittaci</name>
    <dbReference type="NCBI Taxonomy" id="1821823"/>
    <lineage>
        <taxon>Eukaryota</taxon>
        <taxon>Fungi</taxon>
        <taxon>Dikarya</taxon>
        <taxon>Basidiomycota</taxon>
        <taxon>Ustilaginomycotina</taxon>
        <taxon>Malasseziomycetes</taxon>
        <taxon>Malasseziales</taxon>
        <taxon>Malasseziaceae</taxon>
        <taxon>Malassezia</taxon>
    </lineage>
</organism>